<evidence type="ECO:0000256" key="2">
    <source>
        <dbReference type="SAM" id="Phobius"/>
    </source>
</evidence>
<reference evidence="3 4" key="1">
    <citation type="submission" date="2018-06" db="EMBL/GenBank/DDBJ databases">
        <title>A transcriptomic atlas of mushroom development highlights an independent origin of complex multicellularity.</title>
        <authorList>
            <consortium name="DOE Joint Genome Institute"/>
            <person name="Krizsan K."/>
            <person name="Almasi E."/>
            <person name="Merenyi Z."/>
            <person name="Sahu N."/>
            <person name="Viragh M."/>
            <person name="Koszo T."/>
            <person name="Mondo S."/>
            <person name="Kiss B."/>
            <person name="Balint B."/>
            <person name="Kues U."/>
            <person name="Barry K."/>
            <person name="Hegedus J.C."/>
            <person name="Henrissat B."/>
            <person name="Johnson J."/>
            <person name="Lipzen A."/>
            <person name="Ohm R."/>
            <person name="Nagy I."/>
            <person name="Pangilinan J."/>
            <person name="Yan J."/>
            <person name="Xiong Y."/>
            <person name="Grigoriev I.V."/>
            <person name="Hibbett D.S."/>
            <person name="Nagy L.G."/>
        </authorList>
    </citation>
    <scope>NUCLEOTIDE SEQUENCE [LARGE SCALE GENOMIC DNA]</scope>
    <source>
        <strain evidence="3 4">SZMC22713</strain>
    </source>
</reference>
<evidence type="ECO:0000313" key="4">
    <source>
        <dbReference type="Proteomes" id="UP000294933"/>
    </source>
</evidence>
<dbReference type="AlphaFoldDB" id="A0A4Y7QHL3"/>
<name>A0A4Y7QHL3_9AGAM</name>
<dbReference type="OrthoDB" id="2684482at2759"/>
<evidence type="ECO:0000313" key="3">
    <source>
        <dbReference type="EMBL" id="TDL27137.1"/>
    </source>
</evidence>
<feature type="transmembrane region" description="Helical" evidence="2">
    <location>
        <begin position="452"/>
        <end position="475"/>
    </location>
</feature>
<feature type="transmembrane region" description="Helical" evidence="2">
    <location>
        <begin position="372"/>
        <end position="394"/>
    </location>
</feature>
<dbReference type="PANTHER" id="PTHR34391">
    <property type="entry name" value="UPF0658 GOLGI APPARATUS MEMBRANE PROTEIN C1952.10C-RELATED"/>
    <property type="match status" value="1"/>
</dbReference>
<keyword evidence="4" id="KW-1185">Reference proteome</keyword>
<dbReference type="PANTHER" id="PTHR34391:SF2">
    <property type="entry name" value="TRP C-TERMINAL DOMAIN-CONTAINING PROTEIN"/>
    <property type="match status" value="1"/>
</dbReference>
<dbReference type="VEuPathDB" id="FungiDB:BD410DRAFT_486553"/>
<feature type="transmembrane region" description="Helical" evidence="2">
    <location>
        <begin position="414"/>
        <end position="440"/>
    </location>
</feature>
<dbReference type="InterPro" id="IPR040410">
    <property type="entry name" value="UPF0658_Golgi"/>
</dbReference>
<dbReference type="Proteomes" id="UP000294933">
    <property type="component" value="Unassembled WGS sequence"/>
</dbReference>
<sequence>MELEYFRRLDTLTSKLRSTYARIRLSRLFSAYVVLTLVFCLLQVTMHFLVFLNDRAASSRFSSITAQAKIPRRFADQLPNNTIVICDDIRGNQNCKVAGNTFEAVVSAIGTESSTSSDVMIAILPSTGFSAPSLPTPTARALSNTMTTTVLSTGLRGSSFPAPMATKILPSPAATKPLIDLSGSSPTGTFRRPHGPHYRRPHYRESVQPSFRFSRRHAFASGLRSVHDFAQASIFHNRRSLNIQPQINSSGAIDGVTLTGLNGQSQPVTLSMGCIESLAFPDVLFREARREDLTMISFSFWVLVMSVASIIYDSIPHLVVAFLGNCASLGWSVGQVTLTARFSEVIYNAITVNAYGGIELRPTGALGRNEQMLVSAILNACFFPVFAFLSYKIFRIYRHQSFQRVGATNKVYNIYTLALVFSVCLHLSGFLLISASVLWLNEVLTGVIRKYFHSKALVIALFIWGIVGNVPWLVMGSNIILHERKRLMLAFLVHCLAVSVLWAVTMTTRLFQYTIWTWPFFASLSILSYIFLVATTALGIVCRWNFGNGLKHYITVLEVLEKPGLHLAFSRMTLRSRM</sequence>
<feature type="transmembrane region" description="Helical" evidence="2">
    <location>
        <begin position="516"/>
        <end position="541"/>
    </location>
</feature>
<proteinExistence type="predicted"/>
<feature type="region of interest" description="Disordered" evidence="1">
    <location>
        <begin position="180"/>
        <end position="201"/>
    </location>
</feature>
<dbReference type="EMBL" id="ML170160">
    <property type="protein sequence ID" value="TDL27137.1"/>
    <property type="molecule type" value="Genomic_DNA"/>
</dbReference>
<gene>
    <name evidence="3" type="ORF">BD410DRAFT_486553</name>
</gene>
<dbReference type="STRING" id="50990.A0A4Y7QHL3"/>
<protein>
    <submittedName>
        <fullName evidence="3">Uncharacterized protein</fullName>
    </submittedName>
</protein>
<keyword evidence="2" id="KW-0812">Transmembrane</keyword>
<feature type="transmembrane region" description="Helical" evidence="2">
    <location>
        <begin position="29"/>
        <end position="52"/>
    </location>
</feature>
<feature type="transmembrane region" description="Helical" evidence="2">
    <location>
        <begin position="293"/>
        <end position="312"/>
    </location>
</feature>
<keyword evidence="2" id="KW-1133">Transmembrane helix</keyword>
<feature type="transmembrane region" description="Helical" evidence="2">
    <location>
        <begin position="487"/>
        <end position="504"/>
    </location>
</feature>
<feature type="compositionally biased region" description="Basic residues" evidence="1">
    <location>
        <begin position="191"/>
        <end position="201"/>
    </location>
</feature>
<accession>A0A4Y7QHL3</accession>
<dbReference type="GO" id="GO:0005794">
    <property type="term" value="C:Golgi apparatus"/>
    <property type="evidence" value="ECO:0007669"/>
    <property type="project" value="TreeGrafter"/>
</dbReference>
<evidence type="ECO:0000256" key="1">
    <source>
        <dbReference type="SAM" id="MobiDB-lite"/>
    </source>
</evidence>
<keyword evidence="2" id="KW-0472">Membrane</keyword>
<organism evidence="3 4">
    <name type="scientific">Rickenella mellea</name>
    <dbReference type="NCBI Taxonomy" id="50990"/>
    <lineage>
        <taxon>Eukaryota</taxon>
        <taxon>Fungi</taxon>
        <taxon>Dikarya</taxon>
        <taxon>Basidiomycota</taxon>
        <taxon>Agaricomycotina</taxon>
        <taxon>Agaricomycetes</taxon>
        <taxon>Hymenochaetales</taxon>
        <taxon>Rickenellaceae</taxon>
        <taxon>Rickenella</taxon>
    </lineage>
</organism>